<keyword evidence="2" id="KW-0732">Signal</keyword>
<protein>
    <recommendedName>
        <fullName evidence="5">Lipoprotein</fullName>
    </recommendedName>
</protein>
<dbReference type="EMBL" id="CP029189">
    <property type="protein sequence ID" value="QES54794.1"/>
    <property type="molecule type" value="Genomic_DNA"/>
</dbReference>
<accession>A0A5P2DI10</accession>
<dbReference type="RefSeq" id="WP_150257532.1">
    <property type="nucleotide sequence ID" value="NZ_CP029189.1"/>
</dbReference>
<gene>
    <name evidence="3" type="ORF">DEJ51_11615</name>
</gene>
<evidence type="ECO:0000256" key="1">
    <source>
        <dbReference type="PROSITE-ProRule" id="PRU00339"/>
    </source>
</evidence>
<proteinExistence type="predicted"/>
<dbReference type="Proteomes" id="UP000324101">
    <property type="component" value="Chromosome"/>
</dbReference>
<dbReference type="AlphaFoldDB" id="A0A5P2DI10"/>
<feature type="chain" id="PRO_5024917729" description="Lipoprotein" evidence="2">
    <location>
        <begin position="24"/>
        <end position="182"/>
    </location>
</feature>
<feature type="signal peptide" evidence="2">
    <location>
        <begin position="1"/>
        <end position="23"/>
    </location>
</feature>
<feature type="repeat" description="TPR" evidence="1">
    <location>
        <begin position="77"/>
        <end position="110"/>
    </location>
</feature>
<reference evidence="3 4" key="1">
    <citation type="submission" date="2018-05" db="EMBL/GenBank/DDBJ databases">
        <title>Streptomyces venezuelae.</title>
        <authorList>
            <person name="Kim W."/>
            <person name="Lee N."/>
            <person name="Cho B.-K."/>
        </authorList>
    </citation>
    <scope>NUCLEOTIDE SEQUENCE [LARGE SCALE GENOMIC DNA]</scope>
    <source>
        <strain evidence="3 4">ATCC 21018</strain>
    </source>
</reference>
<evidence type="ECO:0000313" key="3">
    <source>
        <dbReference type="EMBL" id="QES54794.1"/>
    </source>
</evidence>
<evidence type="ECO:0000256" key="2">
    <source>
        <dbReference type="SAM" id="SignalP"/>
    </source>
</evidence>
<evidence type="ECO:0008006" key="5">
    <source>
        <dbReference type="Google" id="ProtNLM"/>
    </source>
</evidence>
<organism evidence="3 4">
    <name type="scientific">Streptomyces venezuelae</name>
    <dbReference type="NCBI Taxonomy" id="54571"/>
    <lineage>
        <taxon>Bacteria</taxon>
        <taxon>Bacillati</taxon>
        <taxon>Actinomycetota</taxon>
        <taxon>Actinomycetes</taxon>
        <taxon>Kitasatosporales</taxon>
        <taxon>Streptomycetaceae</taxon>
        <taxon>Streptomyces</taxon>
    </lineage>
</organism>
<evidence type="ECO:0000313" key="4">
    <source>
        <dbReference type="Proteomes" id="UP000324101"/>
    </source>
</evidence>
<dbReference type="PROSITE" id="PS51257">
    <property type="entry name" value="PROKAR_LIPOPROTEIN"/>
    <property type="match status" value="1"/>
</dbReference>
<keyword evidence="1" id="KW-0802">TPR repeat</keyword>
<name>A0A5P2DI10_STRVZ</name>
<dbReference type="OrthoDB" id="4310322at2"/>
<dbReference type="PROSITE" id="PS50005">
    <property type="entry name" value="TPR"/>
    <property type="match status" value="1"/>
</dbReference>
<dbReference type="InterPro" id="IPR019734">
    <property type="entry name" value="TPR_rpt"/>
</dbReference>
<sequence length="182" mass="19167">MPFQIRPGRAAALLLSAALVAGALSGCSLLSPFTTCEGTGARMKELESLPLLSSPPPGASAPRSFDGSFSECADDSGDAWLSAGRTYVYPGTRQEALDHYRKAAEADGWRFVPDPVPGRDLGDVCFTKGEDGRAKMFTLSFPPARYLREIYGPEAAAEFATGSGFEITAGSEADGAKTSCWS</sequence>